<dbReference type="PROSITE" id="PS51898">
    <property type="entry name" value="TYR_RECOMBINASE"/>
    <property type="match status" value="1"/>
</dbReference>
<dbReference type="CDD" id="cd01189">
    <property type="entry name" value="INT_ICEBs1_C_like"/>
    <property type="match status" value="1"/>
</dbReference>
<evidence type="ECO:0000313" key="5">
    <source>
        <dbReference type="EMBL" id="RFS41034.1"/>
    </source>
</evidence>
<name>A0A372FQS0_9ACTN</name>
<dbReference type="GO" id="GO:0006310">
    <property type="term" value="P:DNA recombination"/>
    <property type="evidence" value="ECO:0007669"/>
    <property type="project" value="UniProtKB-KW"/>
</dbReference>
<keyword evidence="2" id="KW-0238">DNA-binding</keyword>
<dbReference type="SUPFAM" id="SSF56349">
    <property type="entry name" value="DNA breaking-rejoining enzymes"/>
    <property type="match status" value="1"/>
</dbReference>
<dbReference type="InterPro" id="IPR011010">
    <property type="entry name" value="DNA_brk_join_enz"/>
</dbReference>
<gene>
    <name evidence="5" type="ORF">D0Q02_29680</name>
</gene>
<dbReference type="GO" id="GO:0003677">
    <property type="term" value="F:DNA binding"/>
    <property type="evidence" value="ECO:0007669"/>
    <property type="project" value="UniProtKB-KW"/>
</dbReference>
<evidence type="ECO:0000256" key="2">
    <source>
        <dbReference type="ARBA" id="ARBA00023125"/>
    </source>
</evidence>
<comment type="caution">
    <text evidence="5">The sequence shown here is derived from an EMBL/GenBank/DDBJ whole genome shotgun (WGS) entry which is preliminary data.</text>
</comment>
<dbReference type="PANTHER" id="PTHR30349:SF41">
    <property type="entry name" value="INTEGRASE_RECOMBINASE PROTEIN MJ0367-RELATED"/>
    <property type="match status" value="1"/>
</dbReference>
<dbReference type="OrthoDB" id="1822491at2"/>
<dbReference type="InterPro" id="IPR013762">
    <property type="entry name" value="Integrase-like_cat_sf"/>
</dbReference>
<dbReference type="Pfam" id="PF00589">
    <property type="entry name" value="Phage_integrase"/>
    <property type="match status" value="1"/>
</dbReference>
<sequence length="221" mass="24071">MPDARGSRPDRWRLLVELAVESGCRAGELAGLRVRYLDTTGRRLKVEATAQEVNGEMRIGTPKSKAGLRTVDGLNADLCRRLAAHVEGMRPDDYVFGDGDTPYRHNAWNNRVWRPTVDGLGLLGVRFHDLRHYHASAYLLLTGDAVRTAKRLGHADPSVTLKVYGHVLDHQGSDVSAAFAELRATARQQVAAATPAPLQPASSTTAGGVVDLAAYRRRRAG</sequence>
<dbReference type="GO" id="GO:0015074">
    <property type="term" value="P:DNA integration"/>
    <property type="evidence" value="ECO:0007669"/>
    <property type="project" value="InterPro"/>
</dbReference>
<reference evidence="5 6" key="1">
    <citation type="submission" date="2018-08" db="EMBL/GenBank/DDBJ databases">
        <title>Verrucosispora craniellae sp. nov., isolated from a marine sponge in the South China Sea.</title>
        <authorList>
            <person name="Li L."/>
            <person name="Lin H.W."/>
        </authorList>
    </citation>
    <scope>NUCLEOTIDE SEQUENCE [LARGE SCALE GENOMIC DNA]</scope>
    <source>
        <strain evidence="5 6">LHW63014</strain>
    </source>
</reference>
<proteinExistence type="inferred from homology"/>
<accession>A0A372FQS0</accession>
<organism evidence="5 6">
    <name type="scientific">Micromonospora craniellae</name>
    <dbReference type="NCBI Taxonomy" id="2294034"/>
    <lineage>
        <taxon>Bacteria</taxon>
        <taxon>Bacillati</taxon>
        <taxon>Actinomycetota</taxon>
        <taxon>Actinomycetes</taxon>
        <taxon>Micromonosporales</taxon>
        <taxon>Micromonosporaceae</taxon>
        <taxon>Micromonospora</taxon>
    </lineage>
</organism>
<evidence type="ECO:0000256" key="1">
    <source>
        <dbReference type="ARBA" id="ARBA00008857"/>
    </source>
</evidence>
<dbReference type="InterPro" id="IPR002104">
    <property type="entry name" value="Integrase_catalytic"/>
</dbReference>
<dbReference type="PANTHER" id="PTHR30349">
    <property type="entry name" value="PHAGE INTEGRASE-RELATED"/>
    <property type="match status" value="1"/>
</dbReference>
<dbReference type="AlphaFoldDB" id="A0A372FQS0"/>
<evidence type="ECO:0000313" key="6">
    <source>
        <dbReference type="Proteomes" id="UP000262621"/>
    </source>
</evidence>
<dbReference type="EMBL" id="QVFU01000085">
    <property type="protein sequence ID" value="RFS41034.1"/>
    <property type="molecule type" value="Genomic_DNA"/>
</dbReference>
<evidence type="ECO:0000256" key="3">
    <source>
        <dbReference type="ARBA" id="ARBA00023172"/>
    </source>
</evidence>
<dbReference type="Gene3D" id="1.10.443.10">
    <property type="entry name" value="Intergrase catalytic core"/>
    <property type="match status" value="1"/>
</dbReference>
<dbReference type="Proteomes" id="UP000262621">
    <property type="component" value="Unassembled WGS sequence"/>
</dbReference>
<feature type="domain" description="Tyr recombinase" evidence="4">
    <location>
        <begin position="1"/>
        <end position="178"/>
    </location>
</feature>
<protein>
    <submittedName>
        <fullName evidence="5">Site-specific integrase</fullName>
    </submittedName>
</protein>
<comment type="similarity">
    <text evidence="1">Belongs to the 'phage' integrase family.</text>
</comment>
<keyword evidence="3" id="KW-0233">DNA recombination</keyword>
<evidence type="ECO:0000259" key="4">
    <source>
        <dbReference type="PROSITE" id="PS51898"/>
    </source>
</evidence>
<dbReference type="InterPro" id="IPR050090">
    <property type="entry name" value="Tyrosine_recombinase_XerCD"/>
</dbReference>
<keyword evidence="6" id="KW-1185">Reference proteome</keyword>